<dbReference type="InterPro" id="IPR013656">
    <property type="entry name" value="PAS_4"/>
</dbReference>
<dbReference type="CDD" id="cd00130">
    <property type="entry name" value="PAS"/>
    <property type="match status" value="2"/>
</dbReference>
<dbReference type="STRING" id="1334629.MFUL124B02_41645"/>
<protein>
    <recommendedName>
        <fullName evidence="2">histidine kinase</fullName>
        <ecNumber evidence="2">2.7.13.3</ecNumber>
    </recommendedName>
</protein>
<evidence type="ECO:0000313" key="12">
    <source>
        <dbReference type="Proteomes" id="UP000321514"/>
    </source>
</evidence>
<feature type="domain" description="PAC" evidence="8">
    <location>
        <begin position="206"/>
        <end position="258"/>
    </location>
</feature>
<dbReference type="Gene3D" id="3.40.50.2300">
    <property type="match status" value="1"/>
</dbReference>
<dbReference type="Gene3D" id="3.30.565.10">
    <property type="entry name" value="Histidine kinase-like ATPase, C-terminal domain"/>
    <property type="match status" value="1"/>
</dbReference>
<dbReference type="InterPro" id="IPR004358">
    <property type="entry name" value="Sig_transdc_His_kin-like_C"/>
</dbReference>
<dbReference type="InterPro" id="IPR001610">
    <property type="entry name" value="PAC"/>
</dbReference>
<evidence type="ECO:0000313" key="9">
    <source>
        <dbReference type="EMBL" id="GEN13111.1"/>
    </source>
</evidence>
<sequence>MWLVEDSPLQRARARELLARHHAVETFEDAEQALERLSSGPPPDVLLLDWRLPGVSGLDACRYVRERYDEVTLPILMISTRGAHEDFTEGLQAGANDYVAKPFDDAEMLARVASLLRVRSQGERLREREAHLSTTLSSISDAVITTDKAGRVLFLNPVAERLTGWSTSEALHLPVAEVFRVIDAATREPLENPVERALGLESVQRPTRPALLLRKDGKEVPIEDSAAPIRTGPDSSSGAVLIFRDVTEKTEVSRRNEALTEQLRVSEAEQSLLLDAIPVLVSYVNADERYGRVNKAYEEWFGISRDQLRNRKVREVIGEAAYAVLGPYVRRGLAGESLSFEQHDVPYRLGGKRDVRVSFIAHQTPDGAVDGYVALLQDITMQRKLEQEREQHARQLQQQAEFEQLLIGIVSHDLRNPLGAILMGAERLKRLGIVPPEALRTVERIQVSATRAVKLVKELLDFTQARLGGGIRLERTPSDLHQVCQAATEEVETAHPDADVRVVASGDGRGTWDADRLAQVVQNLLTNALKHGRPGAPVQVETRGEDAQVTLRVHNEGPPIAASQLPSLFQPLQRGTDAVDMASRSVGLGLFIVKAIVDAHQGSVEVESTAERGTTFTVSLPR</sequence>
<dbReference type="SMART" id="SM00086">
    <property type="entry name" value="PAC"/>
    <property type="match status" value="2"/>
</dbReference>
<feature type="domain" description="PAS" evidence="7">
    <location>
        <begin position="128"/>
        <end position="201"/>
    </location>
</feature>
<dbReference type="Gene3D" id="1.10.287.130">
    <property type="match status" value="1"/>
</dbReference>
<comment type="caution">
    <text evidence="9">The sequence shown here is derived from an EMBL/GenBank/DDBJ whole genome shotgun (WGS) entry which is preliminary data.</text>
</comment>
<dbReference type="PROSITE" id="PS50112">
    <property type="entry name" value="PAS"/>
    <property type="match status" value="1"/>
</dbReference>
<organism evidence="9 12">
    <name type="scientific">Myxococcus fulvus</name>
    <dbReference type="NCBI Taxonomy" id="33"/>
    <lineage>
        <taxon>Bacteria</taxon>
        <taxon>Pseudomonadati</taxon>
        <taxon>Myxococcota</taxon>
        <taxon>Myxococcia</taxon>
        <taxon>Myxococcales</taxon>
        <taxon>Cystobacterineae</taxon>
        <taxon>Myxococcaceae</taxon>
        <taxon>Myxococcus</taxon>
    </lineage>
</organism>
<dbReference type="InterPro" id="IPR005467">
    <property type="entry name" value="His_kinase_dom"/>
</dbReference>
<dbReference type="SUPFAM" id="SSF47384">
    <property type="entry name" value="Homodimeric domain of signal transducing histidine kinase"/>
    <property type="match status" value="1"/>
</dbReference>
<dbReference type="InterPro" id="IPR003594">
    <property type="entry name" value="HATPase_dom"/>
</dbReference>
<dbReference type="Pfam" id="PF00072">
    <property type="entry name" value="Response_reg"/>
    <property type="match status" value="1"/>
</dbReference>
<evidence type="ECO:0000256" key="4">
    <source>
        <dbReference type="PROSITE-ProRule" id="PRU00169"/>
    </source>
</evidence>
<dbReference type="Proteomes" id="UP000183760">
    <property type="component" value="Unassembled WGS sequence"/>
</dbReference>
<dbReference type="Pfam" id="PF02518">
    <property type="entry name" value="HATPase_c"/>
    <property type="match status" value="1"/>
</dbReference>
<proteinExistence type="predicted"/>
<evidence type="ECO:0000259" key="8">
    <source>
        <dbReference type="PROSITE" id="PS50113"/>
    </source>
</evidence>
<dbReference type="EC" id="2.7.13.3" evidence="2"/>
<evidence type="ECO:0000313" key="10">
    <source>
        <dbReference type="EMBL" id="SEU40828.1"/>
    </source>
</evidence>
<reference evidence="10 11" key="1">
    <citation type="submission" date="2016-10" db="EMBL/GenBank/DDBJ databases">
        <authorList>
            <person name="Varghese N."/>
            <person name="Submissions S."/>
        </authorList>
    </citation>
    <scope>NUCLEOTIDE SEQUENCE [LARGE SCALE GENOMIC DNA]</scope>
    <source>
        <strain evidence="10 11">DSM 16525</strain>
    </source>
</reference>
<dbReference type="AlphaFoldDB" id="A0A511TG46"/>
<dbReference type="GO" id="GO:0000155">
    <property type="term" value="F:phosphorelay sensor kinase activity"/>
    <property type="evidence" value="ECO:0007669"/>
    <property type="project" value="InterPro"/>
</dbReference>
<dbReference type="InterPro" id="IPR035965">
    <property type="entry name" value="PAS-like_dom_sf"/>
</dbReference>
<dbReference type="InterPro" id="IPR003661">
    <property type="entry name" value="HisK_dim/P_dom"/>
</dbReference>
<dbReference type="PROSITE" id="PS50109">
    <property type="entry name" value="HIS_KIN"/>
    <property type="match status" value="1"/>
</dbReference>
<reference evidence="9 12" key="2">
    <citation type="submission" date="2019-07" db="EMBL/GenBank/DDBJ databases">
        <title>Whole genome shotgun sequence of Myxococcus fulvus NBRC 100333.</title>
        <authorList>
            <person name="Hosoyama A."/>
            <person name="Uohara A."/>
            <person name="Ohji S."/>
            <person name="Ichikawa N."/>
        </authorList>
    </citation>
    <scope>NUCLEOTIDE SEQUENCE [LARGE SCALE GENOMIC DNA]</scope>
    <source>
        <strain evidence="9 12">NBRC 100333</strain>
    </source>
</reference>
<dbReference type="SMART" id="SM00388">
    <property type="entry name" value="HisKA"/>
    <property type="match status" value="1"/>
</dbReference>
<dbReference type="GO" id="GO:0006355">
    <property type="term" value="P:regulation of DNA-templated transcription"/>
    <property type="evidence" value="ECO:0007669"/>
    <property type="project" value="InterPro"/>
</dbReference>
<evidence type="ECO:0000256" key="2">
    <source>
        <dbReference type="ARBA" id="ARBA00012438"/>
    </source>
</evidence>
<feature type="domain" description="Histidine kinase" evidence="5">
    <location>
        <begin position="409"/>
        <end position="622"/>
    </location>
</feature>
<gene>
    <name evidence="9" type="ORF">MFU01_81480</name>
    <name evidence="10" type="ORF">SAMN05443572_11611</name>
</gene>
<dbReference type="PANTHER" id="PTHR43547">
    <property type="entry name" value="TWO-COMPONENT HISTIDINE KINASE"/>
    <property type="match status" value="1"/>
</dbReference>
<accession>A0A511TG46</accession>
<dbReference type="EMBL" id="BJXR01000074">
    <property type="protein sequence ID" value="GEN13111.1"/>
    <property type="molecule type" value="Genomic_DNA"/>
</dbReference>
<evidence type="ECO:0000259" key="5">
    <source>
        <dbReference type="PROSITE" id="PS50109"/>
    </source>
</evidence>
<comment type="catalytic activity">
    <reaction evidence="1">
        <text>ATP + protein L-histidine = ADP + protein N-phospho-L-histidine.</text>
        <dbReference type="EC" id="2.7.13.3"/>
    </reaction>
</comment>
<dbReference type="SMART" id="SM00387">
    <property type="entry name" value="HATPase_c"/>
    <property type="match status" value="1"/>
</dbReference>
<dbReference type="SUPFAM" id="SSF55785">
    <property type="entry name" value="PYP-like sensor domain (PAS domain)"/>
    <property type="match status" value="2"/>
</dbReference>
<dbReference type="PRINTS" id="PR00344">
    <property type="entry name" value="BCTRLSENSOR"/>
</dbReference>
<evidence type="ECO:0000259" key="6">
    <source>
        <dbReference type="PROSITE" id="PS50110"/>
    </source>
</evidence>
<evidence type="ECO:0000256" key="3">
    <source>
        <dbReference type="ARBA" id="ARBA00022553"/>
    </source>
</evidence>
<dbReference type="InterPro" id="IPR001789">
    <property type="entry name" value="Sig_transdc_resp-reg_receiver"/>
</dbReference>
<evidence type="ECO:0000256" key="1">
    <source>
        <dbReference type="ARBA" id="ARBA00000085"/>
    </source>
</evidence>
<dbReference type="InterPro" id="IPR013767">
    <property type="entry name" value="PAS_fold"/>
</dbReference>
<dbReference type="SUPFAM" id="SSF55874">
    <property type="entry name" value="ATPase domain of HSP90 chaperone/DNA topoisomerase II/histidine kinase"/>
    <property type="match status" value="1"/>
</dbReference>
<evidence type="ECO:0000313" key="11">
    <source>
        <dbReference type="Proteomes" id="UP000183760"/>
    </source>
</evidence>
<dbReference type="SMART" id="SM00091">
    <property type="entry name" value="PAS"/>
    <property type="match status" value="2"/>
</dbReference>
<keyword evidence="3 4" id="KW-0597">Phosphoprotein</keyword>
<dbReference type="EMBL" id="FOIB01000016">
    <property type="protein sequence ID" value="SEU40828.1"/>
    <property type="molecule type" value="Genomic_DNA"/>
</dbReference>
<keyword evidence="11" id="KW-1185">Reference proteome</keyword>
<dbReference type="PANTHER" id="PTHR43547:SF2">
    <property type="entry name" value="HYBRID SIGNAL TRANSDUCTION HISTIDINE KINASE C"/>
    <property type="match status" value="1"/>
</dbReference>
<dbReference type="InterPro" id="IPR011006">
    <property type="entry name" value="CheY-like_superfamily"/>
</dbReference>
<dbReference type="Proteomes" id="UP000321514">
    <property type="component" value="Unassembled WGS sequence"/>
</dbReference>
<name>A0A511TG46_MYXFU</name>
<evidence type="ECO:0000259" key="7">
    <source>
        <dbReference type="PROSITE" id="PS50112"/>
    </source>
</evidence>
<dbReference type="SMART" id="SM00448">
    <property type="entry name" value="REC"/>
    <property type="match status" value="1"/>
</dbReference>
<feature type="domain" description="Response regulatory" evidence="6">
    <location>
        <begin position="1"/>
        <end position="116"/>
    </location>
</feature>
<dbReference type="Pfam" id="PF00989">
    <property type="entry name" value="PAS"/>
    <property type="match status" value="1"/>
</dbReference>
<dbReference type="NCBIfam" id="TIGR00229">
    <property type="entry name" value="sensory_box"/>
    <property type="match status" value="2"/>
</dbReference>
<dbReference type="SUPFAM" id="SSF52172">
    <property type="entry name" value="CheY-like"/>
    <property type="match status" value="1"/>
</dbReference>
<dbReference type="Pfam" id="PF08448">
    <property type="entry name" value="PAS_4"/>
    <property type="match status" value="1"/>
</dbReference>
<dbReference type="Gene3D" id="3.30.450.20">
    <property type="entry name" value="PAS domain"/>
    <property type="match status" value="2"/>
</dbReference>
<dbReference type="PROSITE" id="PS50110">
    <property type="entry name" value="RESPONSE_REGULATORY"/>
    <property type="match status" value="1"/>
</dbReference>
<dbReference type="InterPro" id="IPR000700">
    <property type="entry name" value="PAS-assoc_C"/>
</dbReference>
<dbReference type="PROSITE" id="PS50113">
    <property type="entry name" value="PAC"/>
    <property type="match status" value="1"/>
</dbReference>
<feature type="modified residue" description="4-aspartylphosphate" evidence="4">
    <location>
        <position position="49"/>
    </location>
</feature>
<dbReference type="InterPro" id="IPR036890">
    <property type="entry name" value="HATPase_C_sf"/>
</dbReference>
<dbReference type="InterPro" id="IPR036097">
    <property type="entry name" value="HisK_dim/P_sf"/>
</dbReference>
<dbReference type="Pfam" id="PF00512">
    <property type="entry name" value="HisKA"/>
    <property type="match status" value="1"/>
</dbReference>
<dbReference type="CDD" id="cd00082">
    <property type="entry name" value="HisKA"/>
    <property type="match status" value="1"/>
</dbReference>
<dbReference type="InterPro" id="IPR000014">
    <property type="entry name" value="PAS"/>
</dbReference>